<comment type="similarity">
    <text evidence="1">Belongs to the cytidine and deoxycytidylate deaminase family.</text>
</comment>
<dbReference type="PANTHER" id="PTHR11644">
    <property type="entry name" value="CYTIDINE DEAMINASE"/>
    <property type="match status" value="1"/>
</dbReference>
<sequence>MPLEKADLELIEVAQNTIKKLYKDGKHHIGAAIRTKTGKIYSAVHLEAYIGRVSVCAEAIVIGKAISEGESDFDTIVAVRHPDPTQKEQKIEVVSPCGICRELISDYGTETQVILKGTDNYIKKKIHELLPDKYIRTE</sequence>
<evidence type="ECO:0000256" key="1">
    <source>
        <dbReference type="ARBA" id="ARBA00006576"/>
    </source>
</evidence>
<evidence type="ECO:0000259" key="5">
    <source>
        <dbReference type="PROSITE" id="PS51747"/>
    </source>
</evidence>
<dbReference type="InterPro" id="IPR050202">
    <property type="entry name" value="Cyt/Deoxycyt_deaminase"/>
</dbReference>
<dbReference type="OrthoDB" id="9799092at2"/>
<dbReference type="GO" id="GO:0042802">
    <property type="term" value="F:identical protein binding"/>
    <property type="evidence" value="ECO:0007669"/>
    <property type="project" value="UniProtKB-ARBA"/>
</dbReference>
<dbReference type="CDD" id="cd01283">
    <property type="entry name" value="cytidine_deaminase"/>
    <property type="match status" value="1"/>
</dbReference>
<evidence type="ECO:0000256" key="3">
    <source>
        <dbReference type="ARBA" id="ARBA00022801"/>
    </source>
</evidence>
<dbReference type="PROSITE" id="PS51747">
    <property type="entry name" value="CYT_DCMP_DEAMINASES_2"/>
    <property type="match status" value="1"/>
</dbReference>
<organism evidence="6 7">
    <name type="scientific">Paenibacillus durus ATCC 35681</name>
    <dbReference type="NCBI Taxonomy" id="1333534"/>
    <lineage>
        <taxon>Bacteria</taxon>
        <taxon>Bacillati</taxon>
        <taxon>Bacillota</taxon>
        <taxon>Bacilli</taxon>
        <taxon>Bacillales</taxon>
        <taxon>Paenibacillaceae</taxon>
        <taxon>Paenibacillus</taxon>
    </lineage>
</organism>
<dbReference type="NCBIfam" id="NF005314">
    <property type="entry name" value="PRK06848.1"/>
    <property type="match status" value="1"/>
</dbReference>
<dbReference type="InterPro" id="IPR016193">
    <property type="entry name" value="Cytidine_deaminase-like"/>
</dbReference>
<dbReference type="InterPro" id="IPR016192">
    <property type="entry name" value="APOBEC/CMP_deaminase_Zn-bd"/>
</dbReference>
<reference evidence="6 7" key="1">
    <citation type="submission" date="2015-03" db="EMBL/GenBank/DDBJ databases">
        <authorList>
            <person name="Abdul Halim M."/>
        </authorList>
    </citation>
    <scope>NUCLEOTIDE SEQUENCE [LARGE SCALE GENOMIC DNA]</scope>
    <source>
        <strain evidence="6 7">ATCC 35681</strain>
    </source>
</reference>
<evidence type="ECO:0000256" key="2">
    <source>
        <dbReference type="ARBA" id="ARBA00022723"/>
    </source>
</evidence>
<dbReference type="GO" id="GO:0055086">
    <property type="term" value="P:nucleobase-containing small molecule metabolic process"/>
    <property type="evidence" value="ECO:0007669"/>
    <property type="project" value="UniProtKB-ARBA"/>
</dbReference>
<gene>
    <name evidence="6" type="ORF">VK70_17700</name>
</gene>
<dbReference type="PROSITE" id="PS00903">
    <property type="entry name" value="CYT_DCMP_DEAMINASES_1"/>
    <property type="match status" value="1"/>
</dbReference>
<dbReference type="GO" id="GO:0072527">
    <property type="term" value="P:pyrimidine-containing compound metabolic process"/>
    <property type="evidence" value="ECO:0007669"/>
    <property type="project" value="UniProtKB-ARBA"/>
</dbReference>
<dbReference type="InterPro" id="IPR002125">
    <property type="entry name" value="CMP_dCMP_dom"/>
</dbReference>
<dbReference type="PATRIC" id="fig|1333534.5.peg.3900"/>
<proteinExistence type="inferred from homology"/>
<dbReference type="GO" id="GO:0005829">
    <property type="term" value="C:cytosol"/>
    <property type="evidence" value="ECO:0007669"/>
    <property type="project" value="TreeGrafter"/>
</dbReference>
<accession>A0A0F7FBQ5</accession>
<reference evidence="6 7" key="2">
    <citation type="journal article" date="2016" name="Genome Announc.">
        <title>Genome Sequence of a Gram-Positive Diazotroph, Paenibacillus durus Type Strain ATCC 35681.</title>
        <authorList>
            <person name="Halim M.A."/>
            <person name="Rahman A.Y."/>
            <person name="Sim K.S."/>
            <person name="Yam H.C."/>
            <person name="Rahim A.A."/>
            <person name="Ghazali A.H."/>
            <person name="Najimudin N."/>
        </authorList>
    </citation>
    <scope>NUCLEOTIDE SEQUENCE [LARGE SCALE GENOMIC DNA]</scope>
    <source>
        <strain evidence="6 7">ATCC 35681</strain>
    </source>
</reference>
<feature type="domain" description="CMP/dCMP-type deaminase" evidence="5">
    <location>
        <begin position="5"/>
        <end position="137"/>
    </location>
</feature>
<dbReference type="HOGENOM" id="CLU_097262_4_1_9"/>
<dbReference type="GO" id="GO:0008270">
    <property type="term" value="F:zinc ion binding"/>
    <property type="evidence" value="ECO:0007669"/>
    <property type="project" value="InterPro"/>
</dbReference>
<evidence type="ECO:0000313" key="6">
    <source>
        <dbReference type="EMBL" id="AKG36170.1"/>
    </source>
</evidence>
<dbReference type="SUPFAM" id="SSF53927">
    <property type="entry name" value="Cytidine deaminase-like"/>
    <property type="match status" value="1"/>
</dbReference>
<evidence type="ECO:0000313" key="7">
    <source>
        <dbReference type="Proteomes" id="UP000034189"/>
    </source>
</evidence>
<dbReference type="EMBL" id="CP011114">
    <property type="protein sequence ID" value="AKG36170.1"/>
    <property type="molecule type" value="Genomic_DNA"/>
</dbReference>
<keyword evidence="4" id="KW-0862">Zinc</keyword>
<dbReference type="RefSeq" id="WP_025695074.1">
    <property type="nucleotide sequence ID" value="NZ_ASQQ01000240.1"/>
</dbReference>
<dbReference type="GO" id="GO:0004126">
    <property type="term" value="F:cytidine deaminase activity"/>
    <property type="evidence" value="ECO:0007669"/>
    <property type="project" value="UniProtKB-ARBA"/>
</dbReference>
<evidence type="ECO:0000256" key="4">
    <source>
        <dbReference type="ARBA" id="ARBA00022833"/>
    </source>
</evidence>
<keyword evidence="2" id="KW-0479">Metal-binding</keyword>
<dbReference type="Pfam" id="PF00383">
    <property type="entry name" value="dCMP_cyt_deam_1"/>
    <property type="match status" value="1"/>
</dbReference>
<dbReference type="Proteomes" id="UP000034189">
    <property type="component" value="Chromosome"/>
</dbReference>
<keyword evidence="3" id="KW-0378">Hydrolase</keyword>
<dbReference type="Gene3D" id="3.40.140.10">
    <property type="entry name" value="Cytidine Deaminase, domain 2"/>
    <property type="match status" value="1"/>
</dbReference>
<dbReference type="AlphaFoldDB" id="A0A0F7FBQ5"/>
<protein>
    <recommendedName>
        <fullName evidence="5">CMP/dCMP-type deaminase domain-containing protein</fullName>
    </recommendedName>
</protein>
<name>A0A0F7FBQ5_PAEDU</name>
<dbReference type="PANTHER" id="PTHR11644:SF2">
    <property type="entry name" value="CYTIDINE DEAMINASE"/>
    <property type="match status" value="1"/>
</dbReference>